<dbReference type="Proteomes" id="UP000249081">
    <property type="component" value="Unassembled WGS sequence"/>
</dbReference>
<dbReference type="EMBL" id="QBMN01000126">
    <property type="protein sequence ID" value="PZO37224.1"/>
    <property type="molecule type" value="Genomic_DNA"/>
</dbReference>
<reference evidence="9 10" key="2">
    <citation type="submission" date="2018-06" db="EMBL/GenBank/DDBJ databases">
        <title>Metagenomic assembly of (sub)arctic Cyanobacteria and their associated microbiome from non-axenic cultures.</title>
        <authorList>
            <person name="Baurain D."/>
        </authorList>
    </citation>
    <scope>NUCLEOTIDE SEQUENCE [LARGE SCALE GENOMIC DNA]</scope>
    <source>
        <strain evidence="9">ULC041bin1</strain>
    </source>
</reference>
<evidence type="ECO:0000256" key="1">
    <source>
        <dbReference type="ARBA" id="ARBA00004141"/>
    </source>
</evidence>
<organism evidence="9 10">
    <name type="scientific">Shackletoniella antarctica</name>
    <dbReference type="NCBI Taxonomy" id="268115"/>
    <lineage>
        <taxon>Bacteria</taxon>
        <taxon>Bacillati</taxon>
        <taxon>Cyanobacteriota</taxon>
        <taxon>Cyanophyceae</taxon>
        <taxon>Oculatellales</taxon>
        <taxon>Oculatellaceae</taxon>
        <taxon>Shackletoniella</taxon>
    </lineage>
</organism>
<proteinExistence type="predicted"/>
<feature type="transmembrane region" description="Helical" evidence="7">
    <location>
        <begin position="505"/>
        <end position="523"/>
    </location>
</feature>
<dbReference type="AlphaFoldDB" id="A0A2W4VWJ3"/>
<dbReference type="PANTHER" id="PTHR43867">
    <property type="entry name" value="CELLULOSE SYNTHASE CATALYTIC SUBUNIT A [UDP-FORMING]"/>
    <property type="match status" value="1"/>
</dbReference>
<dbReference type="InterPro" id="IPR050321">
    <property type="entry name" value="Glycosyltr_2/OpgH_subfam"/>
</dbReference>
<keyword evidence="5 7" id="KW-1133">Transmembrane helix</keyword>
<dbReference type="PANTHER" id="PTHR43867:SF2">
    <property type="entry name" value="CELLULOSE SYNTHASE CATALYTIC SUBUNIT A [UDP-FORMING]"/>
    <property type="match status" value="1"/>
</dbReference>
<feature type="transmembrane region" description="Helical" evidence="7">
    <location>
        <begin position="441"/>
        <end position="463"/>
    </location>
</feature>
<evidence type="ECO:0000256" key="6">
    <source>
        <dbReference type="ARBA" id="ARBA00023136"/>
    </source>
</evidence>
<evidence type="ECO:0000256" key="3">
    <source>
        <dbReference type="ARBA" id="ARBA00022679"/>
    </source>
</evidence>
<keyword evidence="4 7" id="KW-0812">Transmembrane</keyword>
<reference evidence="10" key="1">
    <citation type="submission" date="2018-04" db="EMBL/GenBank/DDBJ databases">
        <authorList>
            <person name="Cornet L."/>
        </authorList>
    </citation>
    <scope>NUCLEOTIDE SEQUENCE [LARGE SCALE GENOMIC DNA]</scope>
</reference>
<sequence length="763" mass="84922">MAFSSRSVPKPATKAKSRSSVRWATLVVGGFVGLAAAVITAWFSGEVLVTEAFDQLQGVQNQTPGWLELPTEVAHYLVAPTVLVLLLAYAITRLSPRPRPWSRRLVIVILLGLLGRYLVWRCLSTLNLASPLEGTLSLTLLAMELFGLVTSVLQLLLLLRVRDRRPQADALEQDVLAGHYQPWVDVFIPTYDEPAFILRRTIIGCQAMTYRRKTIYLLDDTRRPEIKALAADLGCEYVTRPDNYHAKAGNLNHALEHARLIGFPRGELIASFDADFVPTRNFLCRTVGFFQQPTVGLVQTPQSFYNADPIARNLGLEGVLTPEEEVFYRQIQPMRDGAGSVVCSGTSFVVRRIALEETGGFVTESLSEDYFTAVRLAAQGHDVIYLDEKLSAGLAAEDIAAHATQRLRWARGTLQAFFIQSNPLTIRGLNPMQRLGHLEGLLHWFSSIPRIGFLLMPLAYSFLNVVPIETTGLELLYYFVPYYLMQLAMFAWLNERSRSALLSDIYSLVLVFPLAATVVQAMIRPFSRGFKVTPKGTSSPRFQFNWRLGWPLVLLFGLTAVSLWYSVGLASSGGANEGMTLGWIWSAYNLAMIAVALLILLDVPRPDTHAWFDLRRVIKLSPKLFQAELGCGPTLQPKTWWGTTTLMSEAGVEVALTQGATPDCPLAVGMAVDLEIAEDAIALEGIITAVDHRQDCPQIRVQFGPMAPASYRALVTTLFCRPGQWKRWNSPGELQSIGLLLRVLFWPRRFNHRRPSPVPVVKG</sequence>
<evidence type="ECO:0000256" key="7">
    <source>
        <dbReference type="SAM" id="Phobius"/>
    </source>
</evidence>
<dbReference type="SUPFAM" id="SSF53448">
    <property type="entry name" value="Nucleotide-diphospho-sugar transferases"/>
    <property type="match status" value="1"/>
</dbReference>
<feature type="domain" description="Glycosyltransferase 2-like" evidence="8">
    <location>
        <begin position="269"/>
        <end position="484"/>
    </location>
</feature>
<accession>A0A2W4VWJ3</accession>
<feature type="transmembrane region" description="Helical" evidence="7">
    <location>
        <begin position="21"/>
        <end position="43"/>
    </location>
</feature>
<keyword evidence="3" id="KW-0808">Transferase</keyword>
<dbReference type="InterPro" id="IPR029044">
    <property type="entry name" value="Nucleotide-diphossugar_trans"/>
</dbReference>
<dbReference type="GO" id="GO:0006011">
    <property type="term" value="P:UDP-alpha-D-glucose metabolic process"/>
    <property type="evidence" value="ECO:0007669"/>
    <property type="project" value="InterPro"/>
</dbReference>
<dbReference type="Gene3D" id="3.90.550.10">
    <property type="entry name" value="Spore Coat Polysaccharide Biosynthesis Protein SpsA, Chain A"/>
    <property type="match status" value="1"/>
</dbReference>
<dbReference type="PRINTS" id="PR01439">
    <property type="entry name" value="CELLSNTHASEA"/>
</dbReference>
<keyword evidence="2" id="KW-0328">Glycosyltransferase</keyword>
<gene>
    <name evidence="9" type="ORF">DCF17_16205</name>
</gene>
<feature type="transmembrane region" description="Helical" evidence="7">
    <location>
        <begin position="582"/>
        <end position="601"/>
    </location>
</feature>
<dbReference type="GO" id="GO:0016759">
    <property type="term" value="F:cellulose synthase activity"/>
    <property type="evidence" value="ECO:0007669"/>
    <property type="project" value="InterPro"/>
</dbReference>
<comment type="subcellular location">
    <subcellularLocation>
        <location evidence="1">Membrane</location>
        <topology evidence="1">Multi-pass membrane protein</topology>
    </subcellularLocation>
</comment>
<protein>
    <submittedName>
        <fullName evidence="9">Cellulose synthase catalytic subunit</fullName>
    </submittedName>
</protein>
<feature type="transmembrane region" description="Helical" evidence="7">
    <location>
        <begin position="548"/>
        <end position="570"/>
    </location>
</feature>
<dbReference type="InterPro" id="IPR003919">
    <property type="entry name" value="Cell_synth_A"/>
</dbReference>
<name>A0A2W4VWJ3_9CYAN</name>
<evidence type="ECO:0000256" key="2">
    <source>
        <dbReference type="ARBA" id="ARBA00022676"/>
    </source>
</evidence>
<feature type="transmembrane region" description="Helical" evidence="7">
    <location>
        <begin position="73"/>
        <end position="92"/>
    </location>
</feature>
<evidence type="ECO:0000259" key="8">
    <source>
        <dbReference type="Pfam" id="PF13632"/>
    </source>
</evidence>
<evidence type="ECO:0000313" key="10">
    <source>
        <dbReference type="Proteomes" id="UP000249081"/>
    </source>
</evidence>
<dbReference type="Pfam" id="PF13632">
    <property type="entry name" value="Glyco_trans_2_3"/>
    <property type="match status" value="1"/>
</dbReference>
<comment type="caution">
    <text evidence="9">The sequence shown here is derived from an EMBL/GenBank/DDBJ whole genome shotgun (WGS) entry which is preliminary data.</text>
</comment>
<evidence type="ECO:0000256" key="4">
    <source>
        <dbReference type="ARBA" id="ARBA00022692"/>
    </source>
</evidence>
<feature type="transmembrane region" description="Helical" evidence="7">
    <location>
        <begin position="140"/>
        <end position="159"/>
    </location>
</feature>
<dbReference type="GO" id="GO:0035438">
    <property type="term" value="F:cyclic-di-GMP binding"/>
    <property type="evidence" value="ECO:0007669"/>
    <property type="project" value="InterPro"/>
</dbReference>
<evidence type="ECO:0000313" key="9">
    <source>
        <dbReference type="EMBL" id="PZO37224.1"/>
    </source>
</evidence>
<feature type="transmembrane region" description="Helical" evidence="7">
    <location>
        <begin position="104"/>
        <end position="120"/>
    </location>
</feature>
<dbReference type="GO" id="GO:0005886">
    <property type="term" value="C:plasma membrane"/>
    <property type="evidence" value="ECO:0007669"/>
    <property type="project" value="TreeGrafter"/>
</dbReference>
<feature type="transmembrane region" description="Helical" evidence="7">
    <location>
        <begin position="475"/>
        <end position="493"/>
    </location>
</feature>
<dbReference type="InterPro" id="IPR001173">
    <property type="entry name" value="Glyco_trans_2-like"/>
</dbReference>
<keyword evidence="6 7" id="KW-0472">Membrane</keyword>
<evidence type="ECO:0000256" key="5">
    <source>
        <dbReference type="ARBA" id="ARBA00022989"/>
    </source>
</evidence>
<dbReference type="CDD" id="cd06421">
    <property type="entry name" value="CESA_CelA_like"/>
    <property type="match status" value="1"/>
</dbReference>